<feature type="coiled-coil region" evidence="2">
    <location>
        <begin position="7"/>
        <end position="56"/>
    </location>
</feature>
<evidence type="ECO:0000259" key="3">
    <source>
        <dbReference type="Pfam" id="PF05065"/>
    </source>
</evidence>
<dbReference type="Proteomes" id="UP000832097">
    <property type="component" value="Chromosome"/>
</dbReference>
<keyword evidence="2" id="KW-0175">Coiled coil</keyword>
<organism evidence="4 5">
    <name type="scientific">Agromyces larvae</name>
    <dbReference type="NCBI Taxonomy" id="2929802"/>
    <lineage>
        <taxon>Bacteria</taxon>
        <taxon>Bacillati</taxon>
        <taxon>Actinomycetota</taxon>
        <taxon>Actinomycetes</taxon>
        <taxon>Micrococcales</taxon>
        <taxon>Microbacteriaceae</taxon>
        <taxon>Agromyces</taxon>
    </lineage>
</organism>
<comment type="subcellular location">
    <subcellularLocation>
        <location evidence="1">Virion</location>
    </subcellularLocation>
</comment>
<protein>
    <submittedName>
        <fullName evidence="4">Phage major capsid protein</fullName>
    </submittedName>
</protein>
<dbReference type="EMBL" id="CP094528">
    <property type="protein sequence ID" value="UOE45479.1"/>
    <property type="molecule type" value="Genomic_DNA"/>
</dbReference>
<dbReference type="InterPro" id="IPR054612">
    <property type="entry name" value="Phage_capsid-like_C"/>
</dbReference>
<keyword evidence="5" id="KW-1185">Reference proteome</keyword>
<sequence>MNLKEKLAALQKELRDIQSKAAAEKRDFTDDELTEIETKAAEVSELKARLERIAKSEQALADLVELGKSDDSAEDVPEDLASVPLGERFTKSGSYQTFQKQFPSGAIGAGTPVKIDSVRIGSMKDFFANRRNAKAVLTTDVARLQPIRVPTVDLVQRPKLTLLDLISRGQTGGSFEYVQITAVTRNAAIVPEATSADDDAALKPVSDLTTALADAKVFTYADGFDVTNSLLADAPAFASYLENELEYSLDSVVEDYLLNGTGADGQPKGVLHTSGVQSQAIASDAPMDLVKAARRGITKVTRLQGGTVTAVLLSPEDDEEIDLLQDGNERFYGQGPFGSGPQTLWGRPRAVSERLEKGQFILGDFRQIALLDREGLAVQAFNQHKDYAQRNLTYVRAELRAAQVIWKPAYLVVGEVGGEG</sequence>
<dbReference type="Gene3D" id="3.30.2320.10">
    <property type="entry name" value="hypothetical protein PF0899 domain"/>
    <property type="match status" value="1"/>
</dbReference>
<reference evidence="4 5" key="1">
    <citation type="submission" date="2022-03" db="EMBL/GenBank/DDBJ databases">
        <title>Mucilaginibacter sp. isolated from the gut of Protaetia brevitarsis seulensis larvae.</title>
        <authorList>
            <person name="Won M."/>
            <person name="Kim S.-J."/>
            <person name="Kwon S.-W."/>
        </authorList>
    </citation>
    <scope>NUCLEOTIDE SEQUENCE [LARGE SCALE GENOMIC DNA]</scope>
    <source>
        <strain evidence="4 5">CFWR-12</strain>
    </source>
</reference>
<dbReference type="InterPro" id="IPR024455">
    <property type="entry name" value="Phage_capsid"/>
</dbReference>
<name>A0ABY4C3A7_9MICO</name>
<dbReference type="Gene3D" id="3.30.2400.10">
    <property type="entry name" value="Major capsid protein gp5"/>
    <property type="match status" value="1"/>
</dbReference>
<evidence type="ECO:0000313" key="5">
    <source>
        <dbReference type="Proteomes" id="UP000832097"/>
    </source>
</evidence>
<dbReference type="NCBIfam" id="TIGR01554">
    <property type="entry name" value="major_cap_HK97"/>
    <property type="match status" value="1"/>
</dbReference>
<evidence type="ECO:0000313" key="4">
    <source>
        <dbReference type="EMBL" id="UOE45479.1"/>
    </source>
</evidence>
<evidence type="ECO:0000256" key="2">
    <source>
        <dbReference type="SAM" id="Coils"/>
    </source>
</evidence>
<dbReference type="RefSeq" id="WP_243558078.1">
    <property type="nucleotide sequence ID" value="NZ_CP094528.1"/>
</dbReference>
<proteinExistence type="predicted"/>
<dbReference type="SUPFAM" id="SSF56563">
    <property type="entry name" value="Major capsid protein gp5"/>
    <property type="match status" value="1"/>
</dbReference>
<accession>A0ABY4C3A7</accession>
<gene>
    <name evidence="4" type="ORF">MTO99_06900</name>
</gene>
<feature type="domain" description="Phage capsid-like C-terminal" evidence="3">
    <location>
        <begin position="159"/>
        <end position="415"/>
    </location>
</feature>
<dbReference type="Pfam" id="PF05065">
    <property type="entry name" value="Phage_capsid"/>
    <property type="match status" value="1"/>
</dbReference>
<evidence type="ECO:0000256" key="1">
    <source>
        <dbReference type="ARBA" id="ARBA00004328"/>
    </source>
</evidence>